<evidence type="ECO:0000256" key="3">
    <source>
        <dbReference type="ARBA" id="ARBA00022989"/>
    </source>
</evidence>
<feature type="transmembrane region" description="Helical" evidence="6">
    <location>
        <begin position="67"/>
        <end position="90"/>
    </location>
</feature>
<protein>
    <recommendedName>
        <fullName evidence="7">Rhodopsin domain-containing protein</fullName>
    </recommendedName>
</protein>
<feature type="transmembrane region" description="Helical" evidence="6">
    <location>
        <begin position="140"/>
        <end position="164"/>
    </location>
</feature>
<dbReference type="InterPro" id="IPR052337">
    <property type="entry name" value="SAT4-like"/>
</dbReference>
<evidence type="ECO:0000259" key="7">
    <source>
        <dbReference type="Pfam" id="PF20684"/>
    </source>
</evidence>
<dbReference type="Proteomes" id="UP000254866">
    <property type="component" value="Unassembled WGS sequence"/>
</dbReference>
<dbReference type="PANTHER" id="PTHR33048:SF47">
    <property type="entry name" value="INTEGRAL MEMBRANE PROTEIN-RELATED"/>
    <property type="match status" value="1"/>
</dbReference>
<dbReference type="OrthoDB" id="2496787at2759"/>
<dbReference type="PANTHER" id="PTHR33048">
    <property type="entry name" value="PTH11-LIKE INTEGRAL MEMBRANE PROTEIN (AFU_ORTHOLOGUE AFUA_5G11245)"/>
    <property type="match status" value="1"/>
</dbReference>
<comment type="caution">
    <text evidence="8">The sequence shown here is derived from an EMBL/GenBank/DDBJ whole genome shotgun (WGS) entry which is preliminary data.</text>
</comment>
<feature type="domain" description="Rhodopsin" evidence="7">
    <location>
        <begin position="111"/>
        <end position="162"/>
    </location>
</feature>
<reference evidence="8 9" key="1">
    <citation type="journal article" date="2018" name="IMA Fungus">
        <title>IMA Genome-F 9: Draft genome sequence of Annulohypoxylon stygium, Aspergillus mulundensis, Berkeleyomyces basicola (syn. Thielaviopsis basicola), Ceratocystis smalleyi, two Cercospora beticola strains, Coleophoma cylindrospora, Fusarium fracticaudum, Phialophora cf. hyalina, and Morchella septimelata.</title>
        <authorList>
            <person name="Wingfield B.D."/>
            <person name="Bills G.F."/>
            <person name="Dong Y."/>
            <person name="Huang W."/>
            <person name="Nel W.J."/>
            <person name="Swalarsk-Parry B.S."/>
            <person name="Vaghefi N."/>
            <person name="Wilken P.M."/>
            <person name="An Z."/>
            <person name="de Beer Z.W."/>
            <person name="De Vos L."/>
            <person name="Chen L."/>
            <person name="Duong T.A."/>
            <person name="Gao Y."/>
            <person name="Hammerbacher A."/>
            <person name="Kikkert J.R."/>
            <person name="Li Y."/>
            <person name="Li H."/>
            <person name="Li K."/>
            <person name="Li Q."/>
            <person name="Liu X."/>
            <person name="Ma X."/>
            <person name="Naidoo K."/>
            <person name="Pethybridge S.J."/>
            <person name="Sun J."/>
            <person name="Steenkamp E.T."/>
            <person name="van der Nest M.A."/>
            <person name="van Wyk S."/>
            <person name="Wingfield M.J."/>
            <person name="Xiong C."/>
            <person name="Yue Q."/>
            <person name="Zhang X."/>
        </authorList>
    </citation>
    <scope>NUCLEOTIDE SEQUENCE [LARGE SCALE GENOMIC DNA]</scope>
    <source>
        <strain evidence="8 9">BP 5553</strain>
    </source>
</reference>
<evidence type="ECO:0000256" key="1">
    <source>
        <dbReference type="ARBA" id="ARBA00004141"/>
    </source>
</evidence>
<dbReference type="InterPro" id="IPR049326">
    <property type="entry name" value="Rhodopsin_dom_fungi"/>
</dbReference>
<gene>
    <name evidence="8" type="ORF">BP5553_09650</name>
</gene>
<keyword evidence="3 6" id="KW-1133">Transmembrane helix</keyword>
<proteinExistence type="inferred from homology"/>
<keyword evidence="4 6" id="KW-0472">Membrane</keyword>
<evidence type="ECO:0000313" key="9">
    <source>
        <dbReference type="Proteomes" id="UP000254866"/>
    </source>
</evidence>
<evidence type="ECO:0000256" key="2">
    <source>
        <dbReference type="ARBA" id="ARBA00022692"/>
    </source>
</evidence>
<organism evidence="8 9">
    <name type="scientific">Venustampulla echinocandica</name>
    <dbReference type="NCBI Taxonomy" id="2656787"/>
    <lineage>
        <taxon>Eukaryota</taxon>
        <taxon>Fungi</taxon>
        <taxon>Dikarya</taxon>
        <taxon>Ascomycota</taxon>
        <taxon>Pezizomycotina</taxon>
        <taxon>Leotiomycetes</taxon>
        <taxon>Helotiales</taxon>
        <taxon>Pleuroascaceae</taxon>
        <taxon>Venustampulla</taxon>
    </lineage>
</organism>
<evidence type="ECO:0000256" key="5">
    <source>
        <dbReference type="ARBA" id="ARBA00038359"/>
    </source>
</evidence>
<name>A0A370TBK8_9HELO</name>
<evidence type="ECO:0000313" key="8">
    <source>
        <dbReference type="EMBL" id="RDL31441.1"/>
    </source>
</evidence>
<feature type="transmembrane region" description="Helical" evidence="6">
    <location>
        <begin position="34"/>
        <end position="55"/>
    </location>
</feature>
<evidence type="ECO:0000256" key="4">
    <source>
        <dbReference type="ARBA" id="ARBA00023136"/>
    </source>
</evidence>
<evidence type="ECO:0000256" key="6">
    <source>
        <dbReference type="SAM" id="Phobius"/>
    </source>
</evidence>
<dbReference type="RefSeq" id="XP_031865572.1">
    <property type="nucleotide sequence ID" value="XM_032018273.1"/>
</dbReference>
<keyword evidence="9" id="KW-1185">Reference proteome</keyword>
<sequence length="281" mass="31269">MENISPAEYEALMNGPALHPPPGVTPNFDHPDTLSVYAVPTVALAISFSTLALAMRIYTQRRIARPLYWEDYTAALAWAMFIGWCAPNLIAARHGGAHQWNTRLRDFFEMLYVCCASIGRLVYIIILFETKDQTRAIIAPGLCGIAEVSLGLICTCLPTIPMFFTVMRSQLPQLSILGFTPFKNSTAIPQLDSASSTFRTTHLNHDSIWHDSVGDKGSARTVHELESWQMTPRTAELLVHISSPGRRKGQDRELEEGKILQTVRVEVEANDIGGRSYYDGS</sequence>
<comment type="subcellular location">
    <subcellularLocation>
        <location evidence="1">Membrane</location>
        <topology evidence="1">Multi-pass membrane protein</topology>
    </subcellularLocation>
</comment>
<dbReference type="EMBL" id="NPIC01000012">
    <property type="protein sequence ID" value="RDL31441.1"/>
    <property type="molecule type" value="Genomic_DNA"/>
</dbReference>
<comment type="similarity">
    <text evidence="5">Belongs to the SAT4 family.</text>
</comment>
<dbReference type="STRING" id="2656787.A0A370TBK8"/>
<dbReference type="GO" id="GO:0016020">
    <property type="term" value="C:membrane"/>
    <property type="evidence" value="ECO:0007669"/>
    <property type="project" value="UniProtKB-SubCell"/>
</dbReference>
<keyword evidence="2 6" id="KW-0812">Transmembrane</keyword>
<dbReference type="GeneID" id="43602499"/>
<accession>A0A370TBK8</accession>
<dbReference type="Pfam" id="PF20684">
    <property type="entry name" value="Fung_rhodopsin"/>
    <property type="match status" value="1"/>
</dbReference>
<feature type="transmembrane region" description="Helical" evidence="6">
    <location>
        <begin position="110"/>
        <end position="128"/>
    </location>
</feature>
<dbReference type="AlphaFoldDB" id="A0A370TBK8"/>